<dbReference type="STRING" id="2018661.A0A2A2LU25"/>
<name>A0A2A2LU25_9BILA</name>
<gene>
    <name evidence="4" type="ORF">WR25_11196</name>
</gene>
<feature type="domain" description="EGF-like" evidence="3">
    <location>
        <begin position="123"/>
        <end position="166"/>
    </location>
</feature>
<proteinExistence type="predicted"/>
<dbReference type="InterPro" id="IPR000742">
    <property type="entry name" value="EGF"/>
</dbReference>
<evidence type="ECO:0000256" key="2">
    <source>
        <dbReference type="SAM" id="Phobius"/>
    </source>
</evidence>
<comment type="caution">
    <text evidence="1">Lacks conserved residue(s) required for the propagation of feature annotation.</text>
</comment>
<evidence type="ECO:0000313" key="4">
    <source>
        <dbReference type="EMBL" id="PAV89721.1"/>
    </source>
</evidence>
<keyword evidence="5" id="KW-1185">Reference proteome</keyword>
<keyword evidence="1" id="KW-0245">EGF-like domain</keyword>
<comment type="caution">
    <text evidence="4">The sequence shown here is derived from an EMBL/GenBank/DDBJ whole genome shotgun (WGS) entry which is preliminary data.</text>
</comment>
<sequence>MKRERTVPEKILNFMESCLPSFFRSEKPEAGEALKGSIEIETNEIIEDTPYKLPATSKSTPDDNFDEFNRIQSNEILDKTTKDDSHQGMLPDEEEYYVDEKELEKVTKSSINPVLLAKRKRIEASRCRDYCYNNGRCEMIWHTSTGTTNYDVACKCPGDYSGMQCEHNFNPLVVYASRVNDSSAAKTSLTPFACVGGLFFVALLVMLVSFFGCRKNSKSRTPNGRF</sequence>
<feature type="transmembrane region" description="Helical" evidence="2">
    <location>
        <begin position="189"/>
        <end position="211"/>
    </location>
</feature>
<dbReference type="AlphaFoldDB" id="A0A2A2LU25"/>
<evidence type="ECO:0000259" key="3">
    <source>
        <dbReference type="PROSITE" id="PS50026"/>
    </source>
</evidence>
<dbReference type="PROSITE" id="PS50026">
    <property type="entry name" value="EGF_3"/>
    <property type="match status" value="1"/>
</dbReference>
<evidence type="ECO:0000256" key="1">
    <source>
        <dbReference type="PROSITE-ProRule" id="PRU00076"/>
    </source>
</evidence>
<accession>A0A2A2LU25</accession>
<keyword evidence="2" id="KW-1133">Transmembrane helix</keyword>
<organism evidence="4 5">
    <name type="scientific">Diploscapter pachys</name>
    <dbReference type="NCBI Taxonomy" id="2018661"/>
    <lineage>
        <taxon>Eukaryota</taxon>
        <taxon>Metazoa</taxon>
        <taxon>Ecdysozoa</taxon>
        <taxon>Nematoda</taxon>
        <taxon>Chromadorea</taxon>
        <taxon>Rhabditida</taxon>
        <taxon>Rhabditina</taxon>
        <taxon>Rhabditomorpha</taxon>
        <taxon>Rhabditoidea</taxon>
        <taxon>Rhabditidae</taxon>
        <taxon>Diploscapter</taxon>
    </lineage>
</organism>
<keyword evidence="2" id="KW-0812">Transmembrane</keyword>
<dbReference type="SUPFAM" id="SSF57196">
    <property type="entry name" value="EGF/Laminin"/>
    <property type="match status" value="1"/>
</dbReference>
<evidence type="ECO:0000313" key="5">
    <source>
        <dbReference type="Proteomes" id="UP000218231"/>
    </source>
</evidence>
<feature type="disulfide bond" evidence="1">
    <location>
        <begin position="127"/>
        <end position="137"/>
    </location>
</feature>
<keyword evidence="2" id="KW-0472">Membrane</keyword>
<reference evidence="4 5" key="1">
    <citation type="journal article" date="2017" name="Curr. Biol.">
        <title>Genome architecture and evolution of a unichromosomal asexual nematode.</title>
        <authorList>
            <person name="Fradin H."/>
            <person name="Zegar C."/>
            <person name="Gutwein M."/>
            <person name="Lucas J."/>
            <person name="Kovtun M."/>
            <person name="Corcoran D."/>
            <person name="Baugh L.R."/>
            <person name="Kiontke K."/>
            <person name="Gunsalus K."/>
            <person name="Fitch D.H."/>
            <person name="Piano F."/>
        </authorList>
    </citation>
    <scope>NUCLEOTIDE SEQUENCE [LARGE SCALE GENOMIC DNA]</scope>
    <source>
        <strain evidence="4">PF1309</strain>
    </source>
</reference>
<dbReference type="Proteomes" id="UP000218231">
    <property type="component" value="Unassembled WGS sequence"/>
</dbReference>
<keyword evidence="1" id="KW-1015">Disulfide bond</keyword>
<protein>
    <recommendedName>
        <fullName evidence="3">EGF-like domain-containing protein</fullName>
    </recommendedName>
</protein>
<feature type="disulfide bond" evidence="1">
    <location>
        <begin position="156"/>
        <end position="165"/>
    </location>
</feature>
<dbReference type="Gene3D" id="2.10.25.10">
    <property type="entry name" value="Laminin"/>
    <property type="match status" value="1"/>
</dbReference>
<dbReference type="EMBL" id="LIAE01006432">
    <property type="protein sequence ID" value="PAV89721.1"/>
    <property type="molecule type" value="Genomic_DNA"/>
</dbReference>
<dbReference type="PROSITE" id="PS00022">
    <property type="entry name" value="EGF_1"/>
    <property type="match status" value="1"/>
</dbReference>